<keyword evidence="2" id="KW-1185">Reference proteome</keyword>
<proteinExistence type="predicted"/>
<dbReference type="OrthoDB" id="4846903at2"/>
<dbReference type="Proteomes" id="UP000187486">
    <property type="component" value="Unassembled WGS sequence"/>
</dbReference>
<comment type="caution">
    <text evidence="1">The sequence shown here is derived from an EMBL/GenBank/DDBJ whole genome shotgun (WGS) entry which is preliminary data.</text>
</comment>
<sequence length="697" mass="74740">MTATTAQSLTVALHDSFTPGLPGGKYCLTINQELRDRENNLVDSGKYFLPLKQEFTVFAPRFSVDGTLVHAVNPPPGTQGGYDDLLPHVTLSHPQLPWERNIGDGVTGPWVALLLFRADEILDDPDARGLTTPRTAKELITTSADVATPDIKDTSLADAAEPCRTIEVAADTFAKLAPRAADLPFLAHCRKVTQPRTARGEELKPGYFGVVLAHRLPREPGPWVAHLVSLEGHGKHLAGLGSARRIRLASLWSWSFRAVKTDAARQFPALVRGLAADQQRLTLRLPAKASGNTGVDTRLKQGYVPVPTRVRSGEHTFAWYRGPGGPVVAQPPPALDPDGTAVTSDHALSYLPDTGMFDLSYAAAWALGRSAAMADADYVAGLLRWRHRSRHHIARHLVGQAPQIWRDELNQLLAQDLGTTLDASAAPAEASLSPAPAGLAEIAAHWESTRDSGELGADLAGIGRDEPVLGDWLSRLCLLEPVPFHYLVPDARMLPPESLRFFHIDPDWIGALVSGALSLGSCLSTDVVANTAASRGKFPAPVAGFLIRSALVSGWPDLVLTAVAKDTGKSFHEVRPLRHDRLAPDVLLCLYDEVPDELCVDEPKQGLNFGVDPGNTLRLRSLDKETCGTPLKGKTASIADCFRPNAATGVLDVGGTGGTSLQKTLDTALGKTLSAAKLAVQLVNSPQRFVFHAGGTK</sequence>
<dbReference type="EMBL" id="MQUQ01000020">
    <property type="protein sequence ID" value="OLZ45440.1"/>
    <property type="molecule type" value="Genomic_DNA"/>
</dbReference>
<protein>
    <submittedName>
        <fullName evidence="1">Uncharacterized protein</fullName>
    </submittedName>
</protein>
<dbReference type="RefSeq" id="WP_076166435.1">
    <property type="nucleotide sequence ID" value="NZ_JBEZVB010000007.1"/>
</dbReference>
<dbReference type="AlphaFoldDB" id="A0A1R0KI41"/>
<organism evidence="1 2">
    <name type="scientific">Amycolatopsis coloradensis</name>
    <dbReference type="NCBI Taxonomy" id="76021"/>
    <lineage>
        <taxon>Bacteria</taxon>
        <taxon>Bacillati</taxon>
        <taxon>Actinomycetota</taxon>
        <taxon>Actinomycetes</taxon>
        <taxon>Pseudonocardiales</taxon>
        <taxon>Pseudonocardiaceae</taxon>
        <taxon>Amycolatopsis</taxon>
    </lineage>
</organism>
<accession>A0A1R0KI41</accession>
<evidence type="ECO:0000313" key="1">
    <source>
        <dbReference type="EMBL" id="OLZ45440.1"/>
    </source>
</evidence>
<gene>
    <name evidence="1" type="ORF">BS329_34010</name>
</gene>
<name>A0A1R0KI41_9PSEU</name>
<dbReference type="STRING" id="76021.BS329_34010"/>
<evidence type="ECO:0000313" key="2">
    <source>
        <dbReference type="Proteomes" id="UP000187486"/>
    </source>
</evidence>
<reference evidence="1 2" key="1">
    <citation type="submission" date="2016-01" db="EMBL/GenBank/DDBJ databases">
        <title>Amycolatopsis coloradensis genome sequencing and assembly.</title>
        <authorList>
            <person name="Mayilraj S."/>
        </authorList>
    </citation>
    <scope>NUCLEOTIDE SEQUENCE [LARGE SCALE GENOMIC DNA]</scope>
    <source>
        <strain evidence="1 2">DSM 44225</strain>
    </source>
</reference>